<dbReference type="AlphaFoldDB" id="A0A6H3FDL6"/>
<accession>A0A6H3FDL6</accession>
<evidence type="ECO:0000259" key="1">
    <source>
        <dbReference type="PROSITE" id="PS51832"/>
    </source>
</evidence>
<dbReference type="EMBL" id="SIXC01000001">
    <property type="protein sequence ID" value="TBH81777.1"/>
    <property type="molecule type" value="Genomic_DNA"/>
</dbReference>
<dbReference type="SMART" id="SM00471">
    <property type="entry name" value="HDc"/>
    <property type="match status" value="1"/>
</dbReference>
<dbReference type="Gene3D" id="1.10.3210.10">
    <property type="entry name" value="Hypothetical protein af1432"/>
    <property type="match status" value="1"/>
</dbReference>
<name>A0A6H3FDL6_9BACT</name>
<dbReference type="PROSITE" id="PS51832">
    <property type="entry name" value="HD_GYP"/>
    <property type="match status" value="1"/>
</dbReference>
<dbReference type="CDD" id="cd00077">
    <property type="entry name" value="HDc"/>
    <property type="match status" value="1"/>
</dbReference>
<dbReference type="InterPro" id="IPR003607">
    <property type="entry name" value="HD/PDEase_dom"/>
</dbReference>
<sequence length="352" mass="39980">MGQNVRESRAIPQNINEEYYQISGEILSSFPKYRPPVDLFSFREDIGVLAPYCKKGVRLSNEQVDEVAALCAEGNLFVARSDHPIYSRHIVKQLDLVLQDQNLKEGEIADICIRALLLRYGHFAEQPVKLVFEPLYRDVMVVTEYLWNDRHRCNTFMRRLFRVYSPPRHAINTMIVGLWLWLQIMGEIRRRDLDRMALALLLHDVGMLKVPAFLLNKTGPLKAEEREKILPHPLVGIKLMQKMDVAFEELVRACFEHHERLDGSGYPQHLKGAQISRVGRITAIADSFAAMICDRPYGQGKEMLAAAKELAADSQHYDQEMTNLLLTAFSTGGIGPMTDMDAAVDAPETATV</sequence>
<dbReference type="PANTHER" id="PTHR43155:SF2">
    <property type="entry name" value="CYCLIC DI-GMP PHOSPHODIESTERASE PA4108"/>
    <property type="match status" value="1"/>
</dbReference>
<feature type="domain" description="HD-GYP" evidence="1">
    <location>
        <begin position="146"/>
        <end position="341"/>
    </location>
</feature>
<dbReference type="PANTHER" id="PTHR43155">
    <property type="entry name" value="CYCLIC DI-GMP PHOSPHODIESTERASE PA4108-RELATED"/>
    <property type="match status" value="1"/>
</dbReference>
<dbReference type="Pfam" id="PF13487">
    <property type="entry name" value="HD_5"/>
    <property type="match status" value="1"/>
</dbReference>
<dbReference type="Proteomes" id="UP000292919">
    <property type="component" value="Unassembled WGS sequence"/>
</dbReference>
<dbReference type="InterPro" id="IPR037522">
    <property type="entry name" value="HD_GYP_dom"/>
</dbReference>
<reference evidence="2 3" key="1">
    <citation type="submission" date="2018-12" db="EMBL/GenBank/DDBJ databases">
        <title>First genome draft of Desulfovibrio legallis sp. nov.</title>
        <authorList>
            <person name="Ben Dhia O."/>
            <person name="Najjari A."/>
            <person name="Ferjani R."/>
            <person name="Fhoula I."/>
            <person name="Fardeau M.-L."/>
            <person name="Boudabbous A."/>
            <person name="Ouzari H.I."/>
        </authorList>
    </citation>
    <scope>NUCLEOTIDE SEQUENCE [LARGE SCALE GENOMIC DNA]</scope>
    <source>
        <strain evidence="2 3">H1T</strain>
    </source>
</reference>
<comment type="caution">
    <text evidence="2">The sequence shown here is derived from an EMBL/GenBank/DDBJ whole genome shotgun (WGS) entry which is preliminary data.</text>
</comment>
<protein>
    <submittedName>
        <fullName evidence="2">HD domain-containing protein</fullName>
    </submittedName>
</protein>
<dbReference type="SUPFAM" id="SSF109604">
    <property type="entry name" value="HD-domain/PDEase-like"/>
    <property type="match status" value="1"/>
</dbReference>
<evidence type="ECO:0000313" key="2">
    <source>
        <dbReference type="EMBL" id="TBH81777.1"/>
    </source>
</evidence>
<evidence type="ECO:0000313" key="3">
    <source>
        <dbReference type="Proteomes" id="UP000292919"/>
    </source>
</evidence>
<keyword evidence="3" id="KW-1185">Reference proteome</keyword>
<organism evidence="2 3">
    <name type="scientific">Desulfovibrio legallii</name>
    <dbReference type="NCBI Taxonomy" id="571438"/>
    <lineage>
        <taxon>Bacteria</taxon>
        <taxon>Pseudomonadati</taxon>
        <taxon>Thermodesulfobacteriota</taxon>
        <taxon>Desulfovibrionia</taxon>
        <taxon>Desulfovibrionales</taxon>
        <taxon>Desulfovibrionaceae</taxon>
        <taxon>Desulfovibrio</taxon>
    </lineage>
</organism>
<proteinExistence type="predicted"/>
<dbReference type="RefSeq" id="WP_118229016.1">
    <property type="nucleotide sequence ID" value="NZ_DBFBQU010000034.1"/>
</dbReference>
<gene>
    <name evidence="2" type="ORF">EB812_00365</name>
</gene>